<dbReference type="GO" id="GO:0008483">
    <property type="term" value="F:transaminase activity"/>
    <property type="evidence" value="ECO:0007669"/>
    <property type="project" value="UniProtKB-KW"/>
</dbReference>
<proteinExistence type="inferred from homology"/>
<comment type="cofactor">
    <cofactor evidence="1">
        <name>pyridoxal 5'-phosphate</name>
        <dbReference type="ChEBI" id="CHEBI:597326"/>
    </cofactor>
</comment>
<evidence type="ECO:0000256" key="3">
    <source>
        <dbReference type="ARBA" id="ARBA00022898"/>
    </source>
</evidence>
<keyword evidence="8" id="KW-1185">Reference proteome</keyword>
<dbReference type="SUPFAM" id="SSF53383">
    <property type="entry name" value="PLP-dependent transferases"/>
    <property type="match status" value="1"/>
</dbReference>
<dbReference type="RefSeq" id="WP_284303763.1">
    <property type="nucleotide sequence ID" value="NZ_BSUO01000001.1"/>
</dbReference>
<dbReference type="Proteomes" id="UP001157126">
    <property type="component" value="Unassembled WGS sequence"/>
</dbReference>
<dbReference type="Gene3D" id="3.90.1150.10">
    <property type="entry name" value="Aspartate Aminotransferase, domain 1"/>
    <property type="match status" value="1"/>
</dbReference>
<dbReference type="EC" id="4.4.1.13" evidence="2"/>
<dbReference type="Gene3D" id="3.40.640.10">
    <property type="entry name" value="Type I PLP-dependent aspartate aminotransferase-like (Major domain)"/>
    <property type="match status" value="1"/>
</dbReference>
<sequence>MDLSSFTTRMDAVTVDELRAGGGSKWSRYPDAIGAWIAEMDFGIAEPITEALLRYVRSGQFGYTTFAERSEIARAFTEFADRRYGWTVSPETVRPTPDVLSVLGAMIDHFSRPGSKIVLPTPAYMPFLTLPALHDREVIQVPMLREADRWRFDLDALAAAFDDGGHILVLCNPVNPLGQVLTREEMLEVADVVEAKDGLVFSDEIHAPIVYPGNTHLPYATLDERTAAHTITATSGSKGFNLPGLKCAQAILTNPDHLTLWKRRCVMVEEGASRPGLAAGIAAYDEGEPWLDTVLGYLDRNRQALTELTAEHLPEAGYVEPQGTYLALLHLPSLGEDPSAVLRSEAGLFLTPGPALGDAGRGYVRINFATPLPILTDIVERIGRVVRDAA</sequence>
<evidence type="ECO:0000256" key="1">
    <source>
        <dbReference type="ARBA" id="ARBA00001933"/>
    </source>
</evidence>
<comment type="caution">
    <text evidence="7">The sequence shown here is derived from an EMBL/GenBank/DDBJ whole genome shotgun (WGS) entry which is preliminary data.</text>
</comment>
<name>A0ABQ6IS45_9MICO</name>
<protein>
    <recommendedName>
        <fullName evidence="2">cysteine-S-conjugate beta-lyase</fullName>
        <ecNumber evidence="2">4.4.1.13</ecNumber>
    </recommendedName>
</protein>
<dbReference type="InterPro" id="IPR015424">
    <property type="entry name" value="PyrdxlP-dep_Trfase"/>
</dbReference>
<evidence type="ECO:0000313" key="8">
    <source>
        <dbReference type="Proteomes" id="UP001157126"/>
    </source>
</evidence>
<evidence type="ECO:0000256" key="4">
    <source>
        <dbReference type="ARBA" id="ARBA00023239"/>
    </source>
</evidence>
<dbReference type="EMBL" id="BSUO01000001">
    <property type="protein sequence ID" value="GMA39977.1"/>
    <property type="molecule type" value="Genomic_DNA"/>
</dbReference>
<keyword evidence="4" id="KW-0456">Lyase</keyword>
<evidence type="ECO:0000256" key="5">
    <source>
        <dbReference type="ARBA" id="ARBA00037974"/>
    </source>
</evidence>
<evidence type="ECO:0000259" key="6">
    <source>
        <dbReference type="Pfam" id="PF00155"/>
    </source>
</evidence>
<dbReference type="PANTHER" id="PTHR43525">
    <property type="entry name" value="PROTEIN MALY"/>
    <property type="match status" value="1"/>
</dbReference>
<dbReference type="InterPro" id="IPR015421">
    <property type="entry name" value="PyrdxlP-dep_Trfase_major"/>
</dbReference>
<evidence type="ECO:0000313" key="7">
    <source>
        <dbReference type="EMBL" id="GMA39977.1"/>
    </source>
</evidence>
<feature type="domain" description="Aminotransferase class I/classII large" evidence="6">
    <location>
        <begin position="55"/>
        <end position="370"/>
    </location>
</feature>
<dbReference type="InterPro" id="IPR015422">
    <property type="entry name" value="PyrdxlP-dep_Trfase_small"/>
</dbReference>
<dbReference type="PANTHER" id="PTHR43525:SF2">
    <property type="entry name" value="CYSTATHIONINE BETA-LYASE-RELATED"/>
    <property type="match status" value="1"/>
</dbReference>
<dbReference type="Pfam" id="PF00155">
    <property type="entry name" value="Aminotran_1_2"/>
    <property type="match status" value="1"/>
</dbReference>
<keyword evidence="3" id="KW-0663">Pyridoxal phosphate</keyword>
<keyword evidence="7" id="KW-0808">Transferase</keyword>
<accession>A0ABQ6IS45</accession>
<dbReference type="InterPro" id="IPR051798">
    <property type="entry name" value="Class-II_PLP-Dep_Aminotrans"/>
</dbReference>
<keyword evidence="7" id="KW-0032">Aminotransferase</keyword>
<comment type="similarity">
    <text evidence="5">Belongs to the class-II pyridoxal-phosphate-dependent aminotransferase family. MalY/PatB cystathionine beta-lyase subfamily.</text>
</comment>
<dbReference type="CDD" id="cd00609">
    <property type="entry name" value="AAT_like"/>
    <property type="match status" value="1"/>
</dbReference>
<organism evidence="7 8">
    <name type="scientific">Mobilicoccus caccae</name>
    <dbReference type="NCBI Taxonomy" id="1859295"/>
    <lineage>
        <taxon>Bacteria</taxon>
        <taxon>Bacillati</taxon>
        <taxon>Actinomycetota</taxon>
        <taxon>Actinomycetes</taxon>
        <taxon>Micrococcales</taxon>
        <taxon>Dermatophilaceae</taxon>
        <taxon>Mobilicoccus</taxon>
    </lineage>
</organism>
<gene>
    <name evidence="7" type="ORF">GCM10025883_20220</name>
</gene>
<reference evidence="8" key="1">
    <citation type="journal article" date="2019" name="Int. J. Syst. Evol. Microbiol.">
        <title>The Global Catalogue of Microorganisms (GCM) 10K type strain sequencing project: providing services to taxonomists for standard genome sequencing and annotation.</title>
        <authorList>
            <consortium name="The Broad Institute Genomics Platform"/>
            <consortium name="The Broad Institute Genome Sequencing Center for Infectious Disease"/>
            <person name="Wu L."/>
            <person name="Ma J."/>
        </authorList>
    </citation>
    <scope>NUCLEOTIDE SEQUENCE [LARGE SCALE GENOMIC DNA]</scope>
    <source>
        <strain evidence="8">NBRC 113072</strain>
    </source>
</reference>
<dbReference type="InterPro" id="IPR004839">
    <property type="entry name" value="Aminotransferase_I/II_large"/>
</dbReference>
<evidence type="ECO:0000256" key="2">
    <source>
        <dbReference type="ARBA" id="ARBA00012224"/>
    </source>
</evidence>